<dbReference type="Proteomes" id="UP001634393">
    <property type="component" value="Unassembled WGS sequence"/>
</dbReference>
<dbReference type="PANTHER" id="PTHR35477:SF1">
    <property type="entry name" value="OS06G0728500 PROTEIN"/>
    <property type="match status" value="1"/>
</dbReference>
<proteinExistence type="predicted"/>
<accession>A0ABD3TKZ2</accession>
<feature type="compositionally biased region" description="Polar residues" evidence="1">
    <location>
        <begin position="163"/>
        <end position="178"/>
    </location>
</feature>
<protein>
    <submittedName>
        <fullName evidence="2">Uncharacterized protein</fullName>
    </submittedName>
</protein>
<feature type="region of interest" description="Disordered" evidence="1">
    <location>
        <begin position="246"/>
        <end position="265"/>
    </location>
</feature>
<dbReference type="PANTHER" id="PTHR35477">
    <property type="entry name" value="OS06G0728500 PROTEIN"/>
    <property type="match status" value="1"/>
</dbReference>
<keyword evidence="3" id="KW-1185">Reference proteome</keyword>
<dbReference type="AlphaFoldDB" id="A0ABD3TKZ2"/>
<reference evidence="2 3" key="1">
    <citation type="submission" date="2024-12" db="EMBL/GenBank/DDBJ databases">
        <title>The unique morphological basis and parallel evolutionary history of personate flowers in Penstemon.</title>
        <authorList>
            <person name="Depatie T.H."/>
            <person name="Wessinger C.A."/>
        </authorList>
    </citation>
    <scope>NUCLEOTIDE SEQUENCE [LARGE SCALE GENOMIC DNA]</scope>
    <source>
        <strain evidence="2">WTNN_2</strain>
        <tissue evidence="2">Leaf</tissue>
    </source>
</reference>
<comment type="caution">
    <text evidence="2">The sequence shown here is derived from an EMBL/GenBank/DDBJ whole genome shotgun (WGS) entry which is preliminary data.</text>
</comment>
<organism evidence="2 3">
    <name type="scientific">Penstemon smallii</name>
    <dbReference type="NCBI Taxonomy" id="265156"/>
    <lineage>
        <taxon>Eukaryota</taxon>
        <taxon>Viridiplantae</taxon>
        <taxon>Streptophyta</taxon>
        <taxon>Embryophyta</taxon>
        <taxon>Tracheophyta</taxon>
        <taxon>Spermatophyta</taxon>
        <taxon>Magnoliopsida</taxon>
        <taxon>eudicotyledons</taxon>
        <taxon>Gunneridae</taxon>
        <taxon>Pentapetalae</taxon>
        <taxon>asterids</taxon>
        <taxon>lamiids</taxon>
        <taxon>Lamiales</taxon>
        <taxon>Plantaginaceae</taxon>
        <taxon>Cheloneae</taxon>
        <taxon>Penstemon</taxon>
    </lineage>
</organism>
<gene>
    <name evidence="2" type="ORF">ACJIZ3_022271</name>
</gene>
<evidence type="ECO:0000313" key="2">
    <source>
        <dbReference type="EMBL" id="KAL3837680.1"/>
    </source>
</evidence>
<name>A0ABD3TKZ2_9LAMI</name>
<feature type="region of interest" description="Disordered" evidence="1">
    <location>
        <begin position="124"/>
        <end position="198"/>
    </location>
</feature>
<evidence type="ECO:0000313" key="3">
    <source>
        <dbReference type="Proteomes" id="UP001634393"/>
    </source>
</evidence>
<sequence>MEMNTCDVNYLDADALLPPRKRLLAGLKRQTSDLNSSVPSSFINVGSEYSSRLNNLLKAQLSKSNLSNEEIAEASRFAAIEAAKVAEVARANAEEKAAKAAIAVAAAKSALELVSTLTENIATEEKSSKKNKMKKQVPVQALYNKKGTTNNRTDEELARNLHRTINSSPRILKNSGSDPKNHKHKRLKSSSSSGKSSIYNAVPVTEGCRHSTTTSSNGLVEVHTEAPVKDIDTIMVDLNTTKTDKRDQPRLVNGEGFRPNKANQVNSANGEAGLVQSKNKFTEPVDSFSKKRGRIKQKKLPLSICSFRDQTSPKELKSKAMPQSVDNQTLYSVGPSSNNLMPVERPTVWKCQAFKAPACVKQNKVMQS</sequence>
<dbReference type="EMBL" id="JBJXBP010000003">
    <property type="protein sequence ID" value="KAL3837680.1"/>
    <property type="molecule type" value="Genomic_DNA"/>
</dbReference>
<evidence type="ECO:0000256" key="1">
    <source>
        <dbReference type="SAM" id="MobiDB-lite"/>
    </source>
</evidence>